<comment type="caution">
    <text evidence="3">The sequence shown here is derived from an EMBL/GenBank/DDBJ whole genome shotgun (WGS) entry which is preliminary data.</text>
</comment>
<keyword evidence="1" id="KW-0732">Signal</keyword>
<gene>
    <name evidence="3" type="ORF">V3I07_09540</name>
</gene>
<dbReference type="PROSITE" id="PS51257">
    <property type="entry name" value="PROKAR_LIPOPROTEIN"/>
    <property type="match status" value="1"/>
</dbReference>
<evidence type="ECO:0000259" key="2">
    <source>
        <dbReference type="Pfam" id="PF13449"/>
    </source>
</evidence>
<protein>
    <submittedName>
        <fullName evidence="3">Esterase-like activity of phytase family protein</fullName>
    </submittedName>
</protein>
<evidence type="ECO:0000256" key="1">
    <source>
        <dbReference type="SAM" id="SignalP"/>
    </source>
</evidence>
<feature type="chain" id="PRO_5046363396" evidence="1">
    <location>
        <begin position="23"/>
        <end position="378"/>
    </location>
</feature>
<proteinExistence type="predicted"/>
<organism evidence="3 4">
    <name type="scientific">Flavobacterium oreochromis</name>
    <dbReference type="NCBI Taxonomy" id="2906078"/>
    <lineage>
        <taxon>Bacteria</taxon>
        <taxon>Pseudomonadati</taxon>
        <taxon>Bacteroidota</taxon>
        <taxon>Flavobacteriia</taxon>
        <taxon>Flavobacteriales</taxon>
        <taxon>Flavobacteriaceae</taxon>
        <taxon>Flavobacterium</taxon>
    </lineage>
</organism>
<keyword evidence="4" id="KW-1185">Reference proteome</keyword>
<name>A0ABW8P9A3_9FLAO</name>
<dbReference type="InterPro" id="IPR027372">
    <property type="entry name" value="Phytase-like_dom"/>
</dbReference>
<dbReference type="RefSeq" id="WP_088398480.1">
    <property type="nucleotide sequence ID" value="NZ_JAZGZP010000012.1"/>
</dbReference>
<reference evidence="3 4" key="1">
    <citation type="submission" date="2024-02" db="EMBL/GenBank/DDBJ databases">
        <title>Comparative Genomic Analysis of Flavobacterium Species Causing Columnaris Disease of Freshwater Fish in Thailand: Insights into Virulence and Resistance Mechanisms.</title>
        <authorList>
            <person name="Nguyen D."/>
            <person name="Chokmangmeepisarn P."/>
            <person name="Khianchaikhan K."/>
            <person name="Morishita M."/>
            <person name="Bunnoy A."/>
            <person name="Rodkhum C."/>
        </authorList>
    </citation>
    <scope>NUCLEOTIDE SEQUENCE [LARGE SCALE GENOMIC DNA]</scope>
    <source>
        <strain evidence="3 4">CNRT2201</strain>
    </source>
</reference>
<dbReference type="EMBL" id="JAZGZP010000012">
    <property type="protein sequence ID" value="MFK7001137.1"/>
    <property type="molecule type" value="Genomic_DNA"/>
</dbReference>
<evidence type="ECO:0000313" key="4">
    <source>
        <dbReference type="Proteomes" id="UP001621706"/>
    </source>
</evidence>
<accession>A0ABW8P9A3</accession>
<dbReference type="Pfam" id="PF13449">
    <property type="entry name" value="Phytase-like"/>
    <property type="match status" value="1"/>
</dbReference>
<evidence type="ECO:0000313" key="3">
    <source>
        <dbReference type="EMBL" id="MFK7001137.1"/>
    </source>
</evidence>
<feature type="domain" description="Phytase-like" evidence="2">
    <location>
        <begin position="69"/>
        <end position="360"/>
    </location>
</feature>
<sequence>MLFFKKHIILSFPILFFISCNKAEIEQPIQTVTTTNNTNNNDVNNSSNIKLKFLDEYIYPANENFKNLPIGGLSGIDYDSENDLYYIVADDAYNPRYYTANIDIKNDKISKPVFTDMLIFDKKDPFYSSRFLDLESILYFNNQIIISSEGYIQGNQKPSIFNSDKKGNFLSEFTIPNIFLQETVHNGSFESLTKSVDKQGIWSANELPLKSDGSEPDYSKANYPVRFTYYDQNTKQATKEFIYELSALTKPKLSPNDMNGVSDILEYKKDHFLVIERAFQNENIVKIFDASITTESTNSLNIKNLKSQKYISMKKELVLDFNNIKKYLKQAKIDNIEGITFGKTLPNGNKTIIVISDDNFQQFGSQLNQFILFELIEK</sequence>
<feature type="signal peptide" evidence="1">
    <location>
        <begin position="1"/>
        <end position="22"/>
    </location>
</feature>
<dbReference type="Proteomes" id="UP001621706">
    <property type="component" value="Unassembled WGS sequence"/>
</dbReference>